<feature type="domain" description="Bacterial surface antigen (D15)" evidence="3">
    <location>
        <begin position="207"/>
        <end position="388"/>
    </location>
</feature>
<gene>
    <name evidence="4" type="ORF">JCM21142_72525</name>
</gene>
<comment type="subcellular location">
    <subcellularLocation>
        <location evidence="1">Membrane</location>
    </subcellularLocation>
</comment>
<dbReference type="InterPro" id="IPR000184">
    <property type="entry name" value="Bac_surfAg_D15"/>
</dbReference>
<evidence type="ECO:0000256" key="2">
    <source>
        <dbReference type="ARBA" id="ARBA00023136"/>
    </source>
</evidence>
<name>W7Y834_9BACT</name>
<dbReference type="OrthoDB" id="9771071at2"/>
<organism evidence="4 5">
    <name type="scientific">Saccharicrinis fermentans DSM 9555 = JCM 21142</name>
    <dbReference type="NCBI Taxonomy" id="869213"/>
    <lineage>
        <taxon>Bacteria</taxon>
        <taxon>Pseudomonadati</taxon>
        <taxon>Bacteroidota</taxon>
        <taxon>Bacteroidia</taxon>
        <taxon>Marinilabiliales</taxon>
        <taxon>Marinilabiliaceae</taxon>
        <taxon>Saccharicrinis</taxon>
    </lineage>
</organism>
<evidence type="ECO:0000256" key="1">
    <source>
        <dbReference type="ARBA" id="ARBA00004370"/>
    </source>
</evidence>
<keyword evidence="5" id="KW-1185">Reference proteome</keyword>
<evidence type="ECO:0000313" key="4">
    <source>
        <dbReference type="EMBL" id="GAF03838.1"/>
    </source>
</evidence>
<evidence type="ECO:0000313" key="5">
    <source>
        <dbReference type="Proteomes" id="UP000019402"/>
    </source>
</evidence>
<keyword evidence="2" id="KW-0472">Membrane</keyword>
<proteinExistence type="predicted"/>
<reference evidence="4 5" key="1">
    <citation type="journal article" date="2014" name="Genome Announc.">
        <title>Draft Genome Sequence of Cytophaga fermentans JCM 21142T, a Facultative Anaerobe Isolated from Marine Mud.</title>
        <authorList>
            <person name="Starns D."/>
            <person name="Oshima K."/>
            <person name="Suda W."/>
            <person name="Iino T."/>
            <person name="Yuki M."/>
            <person name="Inoue J."/>
            <person name="Kitamura K."/>
            <person name="Iida T."/>
            <person name="Darby A."/>
            <person name="Hattori M."/>
            <person name="Ohkuma M."/>
        </authorList>
    </citation>
    <scope>NUCLEOTIDE SEQUENCE [LARGE SCALE GENOMIC DNA]</scope>
    <source>
        <strain evidence="4 5">JCM 21142</strain>
    </source>
</reference>
<sequence>MISNKYLLVVVLWLIYIATYGQADRVKDERVPGVIKKMADLADKGVDLLTFEKEKYTFFILPLVAYEERSQLELGIMPVWRFYMGGNKEIAKYDRPSNISPYIRYSTSGMYALNITSNFYTKNDWYIRNKWIYEWMPDKFYSIGNWEDKELYAEMEVKSLQFRGEVMKGLTREFYAGINYDIGLFDVKVVGGSVLNNGVLGYDGGDVLGLGPMLRYDDRNSIVFPDKGSFASLSYMHYPKVWGDYSFSTVTLDVRRFISLTKKDRVLASQFYLKSAHGNVPFFRLPVLGGKKLLRGISHPYKYMDKNSVYMQTAYRSPLWWRLGYEVFTGVGNISEKWDASIWKNIHVMLGAGLRVKVIEKEKLNFRFDYGISSGGNSGFFFTLGEAF</sequence>
<dbReference type="AlphaFoldDB" id="W7Y834"/>
<dbReference type="EMBL" id="BAMD01000032">
    <property type="protein sequence ID" value="GAF03838.1"/>
    <property type="molecule type" value="Genomic_DNA"/>
</dbReference>
<accession>W7Y834</accession>
<evidence type="ECO:0000259" key="3">
    <source>
        <dbReference type="Pfam" id="PF01103"/>
    </source>
</evidence>
<dbReference type="Proteomes" id="UP000019402">
    <property type="component" value="Unassembled WGS sequence"/>
</dbReference>
<comment type="caution">
    <text evidence="4">The sequence shown here is derived from an EMBL/GenBank/DDBJ whole genome shotgun (WGS) entry which is preliminary data.</text>
</comment>
<protein>
    <submittedName>
        <fullName evidence="4">Outer membrane protein/protective antigen OMA87</fullName>
    </submittedName>
</protein>
<dbReference type="GO" id="GO:0019867">
    <property type="term" value="C:outer membrane"/>
    <property type="evidence" value="ECO:0007669"/>
    <property type="project" value="InterPro"/>
</dbReference>
<dbReference type="Gene3D" id="2.40.160.50">
    <property type="entry name" value="membrane protein fhac: a member of the omp85/tpsb transporter family"/>
    <property type="match status" value="1"/>
</dbReference>
<dbReference type="STRING" id="869213.GCA_000517085_02314"/>
<dbReference type="eggNOG" id="COG4775">
    <property type="taxonomic scope" value="Bacteria"/>
</dbReference>
<dbReference type="Pfam" id="PF01103">
    <property type="entry name" value="Omp85"/>
    <property type="match status" value="1"/>
</dbReference>
<dbReference type="RefSeq" id="WP_027471942.1">
    <property type="nucleotide sequence ID" value="NZ_BAMD01000032.1"/>
</dbReference>